<dbReference type="EMBL" id="AP024355">
    <property type="protein sequence ID" value="BCR05676.1"/>
    <property type="molecule type" value="Genomic_DNA"/>
</dbReference>
<dbReference type="Proteomes" id="UP001319827">
    <property type="component" value="Chromosome"/>
</dbReference>
<sequence length="277" mass="31106">MHSMPTPMISIPVDPSNPGQFFACCGLLELADRLWVGAEGWFENGHFCILTKDTTGSLSQMLEAAQSIRLSMNNAECNDVEPGEGDEDLSGEVYPLIIEMPINLRLDWWKDKSIKTWAGSMDERKIFIAMCHAIEPQYEDPMNQGTVVFDPSVNVSSGKRGLKRKKREPFYFDARRGANAWSIDVGFSPDSLAMTTLAYPAVEALCFIGLQRCRPKPTETPRVFDYFTWHYPLPIATIPMAVSGLLGNGDGFRFENAFRTDQRKHKAFNPATPIQRS</sequence>
<accession>A0ABN6E066</accession>
<evidence type="ECO:0000313" key="2">
    <source>
        <dbReference type="Proteomes" id="UP001319827"/>
    </source>
</evidence>
<reference evidence="1 2" key="2">
    <citation type="journal article" date="2021" name="Int. J. Syst. Evol. Microbiol.">
        <title>Isolation and Polyphasic Characterization of Desulfuromonas versatilis sp. Nov., an Electrogenic Bacteria Capable of Versatile Metabolism Isolated from a Graphene Oxide-Reducing Enrichment Culture.</title>
        <authorList>
            <person name="Xie L."/>
            <person name="Yoshida N."/>
            <person name="Ishii S."/>
            <person name="Meng L."/>
        </authorList>
    </citation>
    <scope>NUCLEOTIDE SEQUENCE [LARGE SCALE GENOMIC DNA]</scope>
    <source>
        <strain evidence="1 2">NIT-T3</strain>
    </source>
</reference>
<gene>
    <name evidence="1" type="primary">csx14</name>
    <name evidence="1" type="ORF">DESUT3_27450</name>
</gene>
<evidence type="ECO:0000313" key="1">
    <source>
        <dbReference type="EMBL" id="BCR05676.1"/>
    </source>
</evidence>
<dbReference type="RefSeq" id="WP_221249084.1">
    <property type="nucleotide sequence ID" value="NZ_AP024355.1"/>
</dbReference>
<keyword evidence="2" id="KW-1185">Reference proteome</keyword>
<name>A0ABN6E066_9BACT</name>
<proteinExistence type="predicted"/>
<organism evidence="1 2">
    <name type="scientific">Desulfuromonas versatilis</name>
    <dbReference type="NCBI Taxonomy" id="2802975"/>
    <lineage>
        <taxon>Bacteria</taxon>
        <taxon>Pseudomonadati</taxon>
        <taxon>Thermodesulfobacteriota</taxon>
        <taxon>Desulfuromonadia</taxon>
        <taxon>Desulfuromonadales</taxon>
        <taxon>Desulfuromonadaceae</taxon>
        <taxon>Desulfuromonas</taxon>
    </lineage>
</organism>
<protein>
    <submittedName>
        <fullName evidence="1">Type I-U CRISPR-associated protein Cas8c</fullName>
    </submittedName>
</protein>
<reference evidence="1 2" key="1">
    <citation type="journal article" date="2016" name="C (Basel)">
        <title>Selective Growth of and Electricity Production by Marine Exoelectrogenic Bacteria in Self-Aggregated Hydrogel of Microbially Reduced Graphene Oxide.</title>
        <authorList>
            <person name="Yoshida N."/>
            <person name="Goto Y."/>
            <person name="Miyata Y."/>
        </authorList>
    </citation>
    <scope>NUCLEOTIDE SEQUENCE [LARGE SCALE GENOMIC DNA]</scope>
    <source>
        <strain evidence="1 2">NIT-T3</strain>
    </source>
</reference>